<dbReference type="InterPro" id="IPR014917">
    <property type="entry name" value="DUF1800"/>
</dbReference>
<evidence type="ECO:0008006" key="5">
    <source>
        <dbReference type="Google" id="ProtNLM"/>
    </source>
</evidence>
<dbReference type="EMBL" id="BAMV01000004">
    <property type="protein sequence ID" value="GAN59385.1"/>
    <property type="molecule type" value="Genomic_DNA"/>
</dbReference>
<sequence>MLSRRSVLASALTVAAVPRAKGWAASRMVSTQDLALIDLLTWGATPSALDEFLTLGRDQWLRWQLTPSPQQRLPFNVQQQIDALPVSHHTALEMGQAFEAQGRAANKIADPDARIDAKKQYQKAMAEMARQASSASILRALYSPDQLRERMTWFWFNHFNVYQAKGIVRVLVGDYEENAIRQHAMGHFRDLLMATLRHPAMLRFLDNADNKAGHINENYAREIMELHTMGVGSGYTQQDVEQLARILTGGGIDFRPTDPKVKPEWQPLVVREGAFLFNPARHDFSDKVFLGHTIKGSGFSEIEQAVDILCAHPATARHIAHRLALYFVADEPSGALVARMAKRFTESNGHIPSVLDVMIRSPEFTTSLGTRFKDPVRYVYSAVRSAFEGRLIVNPAPIQGWLNRLSEGLYNRLTPDGYPLDSTAWSSSGQMMARFDIAHQIGSGAPKLFSRPDEVTVGEITVPQLQQGPYFKAWRTTLSRQTRTALEKATSPQEWNTLFLSSPEFMS</sequence>
<organism evidence="1 3">
    <name type="scientific">Acetobacter cibinongensis</name>
    <dbReference type="NCBI Taxonomy" id="146475"/>
    <lineage>
        <taxon>Bacteria</taxon>
        <taxon>Pseudomonadati</taxon>
        <taxon>Pseudomonadota</taxon>
        <taxon>Alphaproteobacteria</taxon>
        <taxon>Acetobacterales</taxon>
        <taxon>Acetobacteraceae</taxon>
        <taxon>Acetobacter</taxon>
    </lineage>
</organism>
<evidence type="ECO:0000313" key="3">
    <source>
        <dbReference type="Proteomes" id="UP000032671"/>
    </source>
</evidence>
<accession>A0A0D6N0Z4</accession>
<reference evidence="2 4" key="2">
    <citation type="submission" date="2019-07" db="EMBL/GenBank/DDBJ databases">
        <title>Whole genome shotgun sequence of Acetobacter cibinongensis NBRC 16605.</title>
        <authorList>
            <person name="Hosoyama A."/>
            <person name="Uohara A."/>
            <person name="Ohji S."/>
            <person name="Ichikawa N."/>
        </authorList>
    </citation>
    <scope>NUCLEOTIDE SEQUENCE [LARGE SCALE GENOMIC DNA]</scope>
    <source>
        <strain evidence="2 4">NBRC 16605</strain>
    </source>
</reference>
<dbReference type="Pfam" id="PF08811">
    <property type="entry name" value="DUF1800"/>
    <property type="match status" value="1"/>
</dbReference>
<protein>
    <recommendedName>
        <fullName evidence="5">DUF1800 domain-containing protein</fullName>
    </recommendedName>
</protein>
<dbReference type="AlphaFoldDB" id="A0A0D6N0Z4"/>
<accession>A0A6N3STD8</accession>
<evidence type="ECO:0000313" key="4">
    <source>
        <dbReference type="Proteomes" id="UP000321891"/>
    </source>
</evidence>
<dbReference type="Proteomes" id="UP000321891">
    <property type="component" value="Unassembled WGS sequence"/>
</dbReference>
<dbReference type="RefSeq" id="WP_048837485.1">
    <property type="nucleotide sequence ID" value="NZ_BAMV01000004.1"/>
</dbReference>
<name>A0A0D6N0Z4_9PROT</name>
<dbReference type="EMBL" id="BJVU01000012">
    <property type="protein sequence ID" value="GEL59729.1"/>
    <property type="molecule type" value="Genomic_DNA"/>
</dbReference>
<evidence type="ECO:0000313" key="2">
    <source>
        <dbReference type="EMBL" id="GEL59729.1"/>
    </source>
</evidence>
<proteinExistence type="predicted"/>
<reference evidence="1 3" key="1">
    <citation type="submission" date="2012-11" db="EMBL/GenBank/DDBJ databases">
        <title>Whole genome sequence of Acetobacter cibinongensis 4H-1.</title>
        <authorList>
            <person name="Azuma Y."/>
            <person name="Higashiura N."/>
            <person name="Hirakawa H."/>
            <person name="Matsushita K."/>
        </authorList>
    </citation>
    <scope>NUCLEOTIDE SEQUENCE [LARGE SCALE GENOMIC DNA]</scope>
    <source>
        <strain evidence="1 3">4H-1</strain>
    </source>
</reference>
<evidence type="ECO:0000313" key="1">
    <source>
        <dbReference type="EMBL" id="GAN59385.1"/>
    </source>
</evidence>
<keyword evidence="4" id="KW-1185">Reference proteome</keyword>
<comment type="caution">
    <text evidence="1">The sequence shown here is derived from an EMBL/GenBank/DDBJ whole genome shotgun (WGS) entry which is preliminary data.</text>
</comment>
<dbReference type="Proteomes" id="UP000032671">
    <property type="component" value="Unassembled WGS sequence"/>
</dbReference>
<gene>
    <name evidence="1" type="ORF">Abci_004_012</name>
    <name evidence="2" type="ORF">ACI01nite_23310</name>
</gene>